<dbReference type="InterPro" id="IPR001849">
    <property type="entry name" value="PH_domain"/>
</dbReference>
<dbReference type="SMART" id="SM00312">
    <property type="entry name" value="PX"/>
    <property type="match status" value="1"/>
</dbReference>
<dbReference type="Pfam" id="PF00614">
    <property type="entry name" value="PLDc"/>
    <property type="match status" value="1"/>
</dbReference>
<feature type="domain" description="PX" evidence="12">
    <location>
        <begin position="207"/>
        <end position="362"/>
    </location>
</feature>
<sequence length="1318" mass="148363">MCEADSLRGGVEPRDNSRPHGELWVSVLPKFFPNDVKRVGCEREVLCLIFVSCFFLWGIVCKMSEELKLLIVDQMSMSEIGTSNPALHCDESGTPSDATGRLESPGCHTGSGDGAVGGGGPASGGGHHDASLACYSIRSEPEEYDENLDAPDSVTYLSIGGNNPVLVIRESDADSVNPASEIPYSYVYNPPVKFDSMRRHIFIPGLEIIVEIIDYERSLTSHVLNPNLYTVKLTHGPFSWTIQKRYNHFRNLHQQLTTYRASLHIPFPTKSHKERRDSFRNMHTVHQATASPAMQQKLGKPTKKLKKSALPRFPLKPDSLVSFDAIPQRIKQLEEYLYNLLNISLYRNFHGTINFLEVSHVSFISALGEKGKEGPIKKRTGSTRPGQSGCNFCGCFGGGCCVRCSYFCTDVLWSKWRNRWFFVKETCFGYYRPKDGVLRCVVLFDQGFDISSGMYSTGMRNGLQISTNSRYLVIKYPTRRMAKDWMTHMKRVANEGARDFTLPNPHQSFAPSRSGVQAGWFVDGAGYMSAVADALEGATEEIFITDWMLSPEIYMKRPAIDGDYWRLDKILKRKAEQGIKIFVLLFKELDFALGINSYYSKAKLVEQHENIKVLRHPDHARAGILFWAHHEKLVIVDQTYAFVGGIDLCYGRWDDYQHRLTDLGSISSSTSSSANNTTNRKPSTVVELDENGSVANLLKSSKNIAIATAVDRQAPAAQRHGTSASEPPKDGAANGKQSKPDSPAGTRERPSKLLLAAAQALGEQQLPAEERDELPENIKQNTPEMERRNIMGKIKDMGRDLKNRITLSEHPEHPYGMDALTPTHGGTGGVKSNVGSPSFLSEEERRKKQLYGGAEKAEILSPQPFKNAPIFELDGQAKLWIGKDYINFIVKDFTNLDMPYVDLVDRTSTVRMPWHDVATVVLGQAARDVARHFIERWNAVKLEKCRENANYPYLLPKSYNDIRVDSKFLNVPLHHVTCQVLRSASSWNCGFIEPDYVEQSIHEAYVQTISKAQHYIYIENQFFISMELGNSVVKNQISEYLFKRIVRAHREKKVFRVYVVMPLLPGFEGDVGGSSGISLRAITHWNYASISRGKSSLLSRLRAAGIEKPGDYISFHSLRTNSTLNGMPVTELIYVHSKLLIADDKVVICGSANINDRSLLGKRDSEVCVLITDESFEEGRMNGESYPCGVFAGKLRKFLFREHLGLLEPDPKREPIDVTDPVISTFWNDVWRRTSRRNTLIYDEVFRCIPSDNVQSFAMMKKFLEDKSLLQSNPEGIQQAIARIEGYLVDLPLKFLCNEILTPPNTSKEGIMPTYMWT</sequence>
<evidence type="ECO:0000256" key="3">
    <source>
        <dbReference type="ARBA" id="ARBA00022737"/>
    </source>
</evidence>
<dbReference type="InterPro" id="IPR036871">
    <property type="entry name" value="PX_dom_sf"/>
</dbReference>
<dbReference type="GO" id="GO:0060627">
    <property type="term" value="P:regulation of vesicle-mediated transport"/>
    <property type="evidence" value="ECO:0007669"/>
    <property type="project" value="TreeGrafter"/>
</dbReference>
<keyword evidence="4 9" id="KW-0378">Hydrolase</keyword>
<evidence type="ECO:0000256" key="4">
    <source>
        <dbReference type="ARBA" id="ARBA00022801"/>
    </source>
</evidence>
<name>A0A182QQM4_9DIPT</name>
<dbReference type="Proteomes" id="UP000075886">
    <property type="component" value="Unassembled WGS sequence"/>
</dbReference>
<dbReference type="PANTHER" id="PTHR18896">
    <property type="entry name" value="PHOSPHOLIPASE D"/>
    <property type="match status" value="1"/>
</dbReference>
<feature type="compositionally biased region" description="Low complexity" evidence="10">
    <location>
        <begin position="665"/>
        <end position="679"/>
    </location>
</feature>
<keyword evidence="5 9" id="KW-0442">Lipid degradation</keyword>
<dbReference type="CDD" id="cd01254">
    <property type="entry name" value="PH_PLD"/>
    <property type="match status" value="1"/>
</dbReference>
<keyword evidence="14" id="KW-1185">Reference proteome</keyword>
<evidence type="ECO:0000256" key="5">
    <source>
        <dbReference type="ARBA" id="ARBA00022963"/>
    </source>
</evidence>
<feature type="region of interest" description="Disordered" evidence="10">
    <location>
        <begin position="83"/>
        <end position="125"/>
    </location>
</feature>
<proteinExistence type="inferred from homology"/>
<evidence type="ECO:0000259" key="12">
    <source>
        <dbReference type="PROSITE" id="PS50195"/>
    </source>
</evidence>
<feature type="domain" description="PLD phosphodiesterase" evidence="11">
    <location>
        <begin position="625"/>
        <end position="652"/>
    </location>
</feature>
<dbReference type="Gene3D" id="3.30.1520.10">
    <property type="entry name" value="Phox-like domain"/>
    <property type="match status" value="1"/>
</dbReference>
<comment type="catalytic activity">
    <reaction evidence="1 9">
        <text>a 1,2-diacyl-sn-glycero-3-phosphocholine + H2O = a 1,2-diacyl-sn-glycero-3-phosphate + choline + H(+)</text>
        <dbReference type="Rhea" id="RHEA:14445"/>
        <dbReference type="ChEBI" id="CHEBI:15354"/>
        <dbReference type="ChEBI" id="CHEBI:15377"/>
        <dbReference type="ChEBI" id="CHEBI:15378"/>
        <dbReference type="ChEBI" id="CHEBI:57643"/>
        <dbReference type="ChEBI" id="CHEBI:58608"/>
        <dbReference type="EC" id="3.1.4.4"/>
    </reaction>
</comment>
<dbReference type="CDD" id="cd09138">
    <property type="entry name" value="PLDc_vPLD1_2_yPLD_like_1"/>
    <property type="match status" value="1"/>
</dbReference>
<dbReference type="InterPro" id="IPR025202">
    <property type="entry name" value="PLD-like_dom"/>
</dbReference>
<feature type="region of interest" description="Disordered" evidence="10">
    <location>
        <begin position="665"/>
        <end position="684"/>
    </location>
</feature>
<feature type="region of interest" description="Disordered" evidence="10">
    <location>
        <begin position="711"/>
        <end position="749"/>
    </location>
</feature>
<evidence type="ECO:0000256" key="1">
    <source>
        <dbReference type="ARBA" id="ARBA00000798"/>
    </source>
</evidence>
<dbReference type="Gene3D" id="2.30.29.30">
    <property type="entry name" value="Pleckstrin-homology domain (PH domain)/Phosphotyrosine-binding domain (PTB)"/>
    <property type="match status" value="1"/>
</dbReference>
<dbReference type="InterPro" id="IPR016555">
    <property type="entry name" value="PLipase_D_euk"/>
</dbReference>
<dbReference type="InterPro" id="IPR001683">
    <property type="entry name" value="PX_dom"/>
</dbReference>
<reference evidence="13" key="2">
    <citation type="submission" date="2020-05" db="UniProtKB">
        <authorList>
            <consortium name="EnsemblMetazoa"/>
        </authorList>
    </citation>
    <scope>IDENTIFICATION</scope>
    <source>
        <strain evidence="13">FAR1</strain>
    </source>
</reference>
<organism evidence="13 14">
    <name type="scientific">Anopheles farauti</name>
    <dbReference type="NCBI Taxonomy" id="69004"/>
    <lineage>
        <taxon>Eukaryota</taxon>
        <taxon>Metazoa</taxon>
        <taxon>Ecdysozoa</taxon>
        <taxon>Arthropoda</taxon>
        <taxon>Hexapoda</taxon>
        <taxon>Insecta</taxon>
        <taxon>Pterygota</taxon>
        <taxon>Neoptera</taxon>
        <taxon>Endopterygota</taxon>
        <taxon>Diptera</taxon>
        <taxon>Nematocera</taxon>
        <taxon>Culicoidea</taxon>
        <taxon>Culicidae</taxon>
        <taxon>Anophelinae</taxon>
        <taxon>Anopheles</taxon>
    </lineage>
</organism>
<evidence type="ECO:0000259" key="11">
    <source>
        <dbReference type="PROSITE" id="PS50035"/>
    </source>
</evidence>
<dbReference type="Pfam" id="PF00787">
    <property type="entry name" value="PX"/>
    <property type="match status" value="1"/>
</dbReference>
<dbReference type="EnsemblMetazoa" id="AFAF014932-RA">
    <property type="protein sequence ID" value="AFAF014932-PA"/>
    <property type="gene ID" value="AFAF014932"/>
</dbReference>
<dbReference type="CDD" id="cd09141">
    <property type="entry name" value="PLDc_vPLD1_2_yPLD_like_2"/>
    <property type="match status" value="1"/>
</dbReference>
<dbReference type="SMART" id="SM00155">
    <property type="entry name" value="PLDc"/>
    <property type="match status" value="2"/>
</dbReference>
<keyword evidence="3" id="KW-0677">Repeat</keyword>
<evidence type="ECO:0000256" key="8">
    <source>
        <dbReference type="ARBA" id="ARBA00037868"/>
    </source>
</evidence>
<dbReference type="GO" id="GO:0035556">
    <property type="term" value="P:intracellular signal transduction"/>
    <property type="evidence" value="ECO:0007669"/>
    <property type="project" value="InterPro"/>
</dbReference>
<evidence type="ECO:0000313" key="14">
    <source>
        <dbReference type="Proteomes" id="UP000075886"/>
    </source>
</evidence>
<evidence type="ECO:0000256" key="7">
    <source>
        <dbReference type="ARBA" id="ARBA00023288"/>
    </source>
</evidence>
<dbReference type="SUPFAM" id="SSF64268">
    <property type="entry name" value="PX domain"/>
    <property type="match status" value="1"/>
</dbReference>
<reference evidence="14" key="1">
    <citation type="submission" date="2014-01" db="EMBL/GenBank/DDBJ databases">
        <title>The Genome Sequence of Anopheles farauti FAR1 (V2).</title>
        <authorList>
            <consortium name="The Broad Institute Genomics Platform"/>
            <person name="Neafsey D.E."/>
            <person name="Besansky N."/>
            <person name="Howell P."/>
            <person name="Walton C."/>
            <person name="Young S.K."/>
            <person name="Zeng Q."/>
            <person name="Gargeya S."/>
            <person name="Fitzgerald M."/>
            <person name="Haas B."/>
            <person name="Abouelleil A."/>
            <person name="Allen A.W."/>
            <person name="Alvarado L."/>
            <person name="Arachchi H.M."/>
            <person name="Berlin A.M."/>
            <person name="Chapman S.B."/>
            <person name="Gainer-Dewar J."/>
            <person name="Goldberg J."/>
            <person name="Griggs A."/>
            <person name="Gujja S."/>
            <person name="Hansen M."/>
            <person name="Howarth C."/>
            <person name="Imamovic A."/>
            <person name="Ireland A."/>
            <person name="Larimer J."/>
            <person name="McCowan C."/>
            <person name="Murphy C."/>
            <person name="Pearson M."/>
            <person name="Poon T.W."/>
            <person name="Priest M."/>
            <person name="Roberts A."/>
            <person name="Saif S."/>
            <person name="Shea T."/>
            <person name="Sisk P."/>
            <person name="Sykes S."/>
            <person name="Wortman J."/>
            <person name="Nusbaum C."/>
            <person name="Birren B."/>
        </authorList>
    </citation>
    <scope>NUCLEOTIDE SEQUENCE [LARGE SCALE GENOMIC DNA]</scope>
    <source>
        <strain evidence="14">FAR1</strain>
    </source>
</reference>
<keyword evidence="7" id="KW-0449">Lipoprotein</keyword>
<dbReference type="InterPro" id="IPR011993">
    <property type="entry name" value="PH-like_dom_sf"/>
</dbReference>
<dbReference type="STRING" id="69004.A0A182QQM4"/>
<dbReference type="Gene3D" id="3.30.870.10">
    <property type="entry name" value="Endonuclease Chain A"/>
    <property type="match status" value="3"/>
</dbReference>
<dbReference type="Pfam" id="PF13091">
    <property type="entry name" value="PLDc_2"/>
    <property type="match status" value="1"/>
</dbReference>
<accession>A0A182QQM4</accession>
<dbReference type="SUPFAM" id="SSF56024">
    <property type="entry name" value="Phospholipase D/nuclease"/>
    <property type="match status" value="2"/>
</dbReference>
<dbReference type="GO" id="GO:0004630">
    <property type="term" value="F:phospholipase D activity"/>
    <property type="evidence" value="ECO:0007669"/>
    <property type="project" value="UniProtKB-UniRule"/>
</dbReference>
<dbReference type="SUPFAM" id="SSF50729">
    <property type="entry name" value="PH domain-like"/>
    <property type="match status" value="1"/>
</dbReference>
<evidence type="ECO:0000256" key="6">
    <source>
        <dbReference type="ARBA" id="ARBA00023098"/>
    </source>
</evidence>
<dbReference type="SMART" id="SM00233">
    <property type="entry name" value="PH"/>
    <property type="match status" value="1"/>
</dbReference>
<evidence type="ECO:0000256" key="10">
    <source>
        <dbReference type="SAM" id="MobiDB-lite"/>
    </source>
</evidence>
<comment type="subcellular location">
    <subcellularLocation>
        <location evidence="8">Endomembrane system</location>
        <topology evidence="8">Lipid-anchor</topology>
    </subcellularLocation>
</comment>
<dbReference type="EMBL" id="AXCN02001814">
    <property type="status" value="NOT_ANNOTATED_CDS"/>
    <property type="molecule type" value="Genomic_DNA"/>
</dbReference>
<dbReference type="GO" id="GO:0006654">
    <property type="term" value="P:phosphatidic acid biosynthetic process"/>
    <property type="evidence" value="ECO:0007669"/>
    <property type="project" value="InterPro"/>
</dbReference>
<feature type="compositionally biased region" description="Gly residues" evidence="10">
    <location>
        <begin position="109"/>
        <end position="125"/>
    </location>
</feature>
<protein>
    <recommendedName>
        <fullName evidence="9">Phospholipase</fullName>
        <ecNumber evidence="9">3.1.4.4</ecNumber>
    </recommendedName>
</protein>
<dbReference type="CDD" id="cd06895">
    <property type="entry name" value="PX_PLD"/>
    <property type="match status" value="1"/>
</dbReference>
<dbReference type="PANTHER" id="PTHR18896:SF76">
    <property type="entry name" value="PHOSPHOLIPASE"/>
    <property type="match status" value="1"/>
</dbReference>
<dbReference type="InterPro" id="IPR015679">
    <property type="entry name" value="PLipase_D_fam"/>
</dbReference>
<dbReference type="GO" id="GO:0009395">
    <property type="term" value="P:phospholipid catabolic process"/>
    <property type="evidence" value="ECO:0007669"/>
    <property type="project" value="TreeGrafter"/>
</dbReference>
<evidence type="ECO:0000313" key="13">
    <source>
        <dbReference type="EnsemblMetazoa" id="AFAF014932-PA"/>
    </source>
</evidence>
<dbReference type="GO" id="GO:0012505">
    <property type="term" value="C:endomembrane system"/>
    <property type="evidence" value="ECO:0007669"/>
    <property type="project" value="UniProtKB-SubCell"/>
</dbReference>
<dbReference type="VEuPathDB" id="VectorBase:AFAF014932"/>
<keyword evidence="6" id="KW-0443">Lipid metabolism</keyword>
<evidence type="ECO:0000256" key="2">
    <source>
        <dbReference type="ARBA" id="ARBA00008664"/>
    </source>
</evidence>
<dbReference type="PROSITE" id="PS50035">
    <property type="entry name" value="PLD"/>
    <property type="match status" value="2"/>
</dbReference>
<comment type="similarity">
    <text evidence="2 9">Belongs to the phospholipase D family.</text>
</comment>
<feature type="domain" description="PLD phosphodiesterase" evidence="11">
    <location>
        <begin position="1131"/>
        <end position="1158"/>
    </location>
</feature>
<dbReference type="PROSITE" id="PS50195">
    <property type="entry name" value="PX"/>
    <property type="match status" value="1"/>
</dbReference>
<dbReference type="PIRSF" id="PIRSF009376">
    <property type="entry name" value="Phospholipase_D_euk"/>
    <property type="match status" value="1"/>
</dbReference>
<dbReference type="GO" id="GO:0035091">
    <property type="term" value="F:phosphatidylinositol binding"/>
    <property type="evidence" value="ECO:0007669"/>
    <property type="project" value="InterPro"/>
</dbReference>
<dbReference type="InterPro" id="IPR001736">
    <property type="entry name" value="PLipase_D/transphosphatidylase"/>
</dbReference>
<evidence type="ECO:0000256" key="9">
    <source>
        <dbReference type="PIRNR" id="PIRNR009376"/>
    </source>
</evidence>
<dbReference type="EC" id="3.1.4.4" evidence="9"/>